<name>A0ACD1IT39_9EURO</name>
<reference evidence="1" key="1">
    <citation type="submission" date="2018-02" db="EMBL/GenBank/DDBJ databases">
        <title>The genomes of Aspergillus section Nigri reveals drivers in fungal speciation.</title>
        <authorList>
            <consortium name="DOE Joint Genome Institute"/>
            <person name="Vesth T.C."/>
            <person name="Nybo J."/>
            <person name="Theobald S."/>
            <person name="Brandl J."/>
            <person name="Frisvad J.C."/>
            <person name="Nielsen K.F."/>
            <person name="Lyhne E.K."/>
            <person name="Kogle M.E."/>
            <person name="Kuo A."/>
            <person name="Riley R."/>
            <person name="Clum A."/>
            <person name="Nolan M."/>
            <person name="Lipzen A."/>
            <person name="Salamov A."/>
            <person name="Henrissat B."/>
            <person name="Wiebenga A."/>
            <person name="De vries R.P."/>
            <person name="Grigoriev I.V."/>
            <person name="Mortensen U.H."/>
            <person name="Andersen M.R."/>
            <person name="Baker S.E."/>
        </authorList>
    </citation>
    <scope>NUCLEOTIDE SEQUENCE</scope>
    <source>
        <strain evidence="1">CBS 115574</strain>
    </source>
</reference>
<accession>A0ACD1IT39</accession>
<keyword evidence="1" id="KW-0808">Transferase</keyword>
<gene>
    <name evidence="1" type="ORF">BO79DRAFT_272673</name>
</gene>
<proteinExistence type="predicted"/>
<dbReference type="EMBL" id="KZ824537">
    <property type="protein sequence ID" value="RAK93238.1"/>
    <property type="molecule type" value="Genomic_DNA"/>
</dbReference>
<keyword evidence="2" id="KW-1185">Reference proteome</keyword>
<dbReference type="Proteomes" id="UP000249748">
    <property type="component" value="Unassembled WGS sequence"/>
</dbReference>
<evidence type="ECO:0000313" key="2">
    <source>
        <dbReference type="Proteomes" id="UP000249748"/>
    </source>
</evidence>
<sequence>MYVLNPIKDWTLVKIIVFRLTVACTLLRLSIDQSLLIKIPRRTEKTPKKLHLARNDALPSVDILLPCCGEPVNIIRDTIRGTCAIDYPQSAFRVLVLDDGNSRALKQAVEELHQTWPNLLYYSRGTKPSQKVFAKAGNLNFGLFDIQGGMEKPPEFIALFDSDFLPAPNFLRATLPHLLRDDSVGLVGTRQDYYNLPPGDPIGQNMAIFWEVYGPWMNETGSSMVSTSGCVMRRDLAVEVGGFPTINEVEDLTLSILLPAYGKRVVYLTEMLQLGRVPTSLEGHVRQNRRWITGLIQLIGTPWASSRQSIPTSSRYHMALFGIVWLLTPLIQVVGCATIASALVSRQQLVPHNLLQIQIPLSLVSFGLIFLYEWLKAAATGFLMPAFAHFGDLWICADRLWTVIQFHIFGLQGGRSVVTGSAQNSWNNPNMVPTRMRQLKRDLWDSGVGFNVLFVIGTLAGVFHSVMAIVERYPDWQCRLMTTLLYPPVVLMCYISLTCHLVPLLCVIWPPQYPSRKAVFETHPSDTRAVFPSEAVRQSNVRQKHAPLGYRRHLLLIPLYVSLMSMSYFRYL</sequence>
<evidence type="ECO:0000313" key="1">
    <source>
        <dbReference type="EMBL" id="RAK93238.1"/>
    </source>
</evidence>
<protein>
    <submittedName>
        <fullName evidence="1">Nucleotide-diphospho-sugar transferase</fullName>
    </submittedName>
</protein>
<organism evidence="1 2">
    <name type="scientific">Aspergillus costaricaensis CBS 115574</name>
    <dbReference type="NCBI Taxonomy" id="1448317"/>
    <lineage>
        <taxon>Eukaryota</taxon>
        <taxon>Fungi</taxon>
        <taxon>Dikarya</taxon>
        <taxon>Ascomycota</taxon>
        <taxon>Pezizomycotina</taxon>
        <taxon>Eurotiomycetes</taxon>
        <taxon>Eurotiomycetidae</taxon>
        <taxon>Eurotiales</taxon>
        <taxon>Aspergillaceae</taxon>
        <taxon>Aspergillus</taxon>
        <taxon>Aspergillus subgen. Circumdati</taxon>
    </lineage>
</organism>